<evidence type="ECO:0000256" key="4">
    <source>
        <dbReference type="ARBA" id="ARBA00022793"/>
    </source>
</evidence>
<sequence>MNTKAPIILAVDTSDLELAKAWIAHTAEYIQVFKLGLEFFLNFGSQGVRAITENSDAEIFLDLKLHDIPNTVAQAATNAALMNPLFLTIHASGGSQMIKAAVQSAPGTKIAAVTILTSLSEDDVKAVGFADNALSSATNLAQLAVAAGAAAIVCSPLETASIRSVVGKETLIITPGVRPSSMSGKDDQNRTMTPAQAISAGANFVVIGRPITSAWESSGVEIGKRAREISAEILNS</sequence>
<dbReference type="UniPathway" id="UPA00070">
    <property type="reaction ID" value="UER00120"/>
</dbReference>
<dbReference type="CDD" id="cd04725">
    <property type="entry name" value="OMP_decarboxylase_like"/>
    <property type="match status" value="1"/>
</dbReference>
<accession>A0A6J6ANX7</accession>
<evidence type="ECO:0000259" key="8">
    <source>
        <dbReference type="SMART" id="SM00934"/>
    </source>
</evidence>
<dbReference type="GO" id="GO:0044205">
    <property type="term" value="P:'de novo' UMP biosynthetic process"/>
    <property type="evidence" value="ECO:0007669"/>
    <property type="project" value="UniProtKB-UniPathway"/>
</dbReference>
<evidence type="ECO:0000256" key="1">
    <source>
        <dbReference type="ARBA" id="ARBA00004861"/>
    </source>
</evidence>
<gene>
    <name evidence="9" type="ORF">UFOPK4182_00535</name>
</gene>
<evidence type="ECO:0000256" key="5">
    <source>
        <dbReference type="ARBA" id="ARBA00022975"/>
    </source>
</evidence>
<dbReference type="Pfam" id="PF00215">
    <property type="entry name" value="OMPdecase"/>
    <property type="match status" value="1"/>
</dbReference>
<keyword evidence="4" id="KW-0210">Decarboxylase</keyword>
<dbReference type="PANTHER" id="PTHR32119">
    <property type="entry name" value="OROTIDINE 5'-PHOSPHATE DECARBOXYLASE"/>
    <property type="match status" value="1"/>
</dbReference>
<name>A0A6J6ANX7_9ZZZZ</name>
<evidence type="ECO:0000256" key="2">
    <source>
        <dbReference type="ARBA" id="ARBA00012321"/>
    </source>
</evidence>
<dbReference type="EMBL" id="CAEUNI010000044">
    <property type="protein sequence ID" value="CAB4371513.1"/>
    <property type="molecule type" value="Genomic_DNA"/>
</dbReference>
<dbReference type="InterPro" id="IPR018089">
    <property type="entry name" value="OMPdecase_AS"/>
</dbReference>
<dbReference type="EC" id="4.1.1.23" evidence="2"/>
<dbReference type="SMART" id="SM00934">
    <property type="entry name" value="OMPdecase"/>
    <property type="match status" value="1"/>
</dbReference>
<evidence type="ECO:0000313" key="9">
    <source>
        <dbReference type="EMBL" id="CAB4371513.1"/>
    </source>
</evidence>
<dbReference type="PANTHER" id="PTHR32119:SF2">
    <property type="entry name" value="OROTIDINE 5'-PHOSPHATE DECARBOXYLASE"/>
    <property type="match status" value="1"/>
</dbReference>
<dbReference type="SUPFAM" id="SSF51366">
    <property type="entry name" value="Ribulose-phoshate binding barrel"/>
    <property type="match status" value="1"/>
</dbReference>
<dbReference type="InterPro" id="IPR014732">
    <property type="entry name" value="OMPdecase"/>
</dbReference>
<evidence type="ECO:0000256" key="6">
    <source>
        <dbReference type="ARBA" id="ARBA00023239"/>
    </source>
</evidence>
<protein>
    <recommendedName>
        <fullName evidence="3">Orotidine 5'-phosphate decarboxylase</fullName>
        <ecNumber evidence="2">4.1.1.23</ecNumber>
    </recommendedName>
    <alternativeName>
        <fullName evidence="7">OMP decarboxylase</fullName>
    </alternativeName>
</protein>
<keyword evidence="6" id="KW-0456">Lyase</keyword>
<dbReference type="InterPro" id="IPR013785">
    <property type="entry name" value="Aldolase_TIM"/>
</dbReference>
<dbReference type="AlphaFoldDB" id="A0A6J6ANX7"/>
<dbReference type="GO" id="GO:0005829">
    <property type="term" value="C:cytosol"/>
    <property type="evidence" value="ECO:0007669"/>
    <property type="project" value="TreeGrafter"/>
</dbReference>
<dbReference type="NCBIfam" id="NF001273">
    <property type="entry name" value="PRK00230.1"/>
    <property type="match status" value="1"/>
</dbReference>
<evidence type="ECO:0000256" key="7">
    <source>
        <dbReference type="ARBA" id="ARBA00033428"/>
    </source>
</evidence>
<evidence type="ECO:0000256" key="3">
    <source>
        <dbReference type="ARBA" id="ARBA00021923"/>
    </source>
</evidence>
<feature type="domain" description="Orotidine 5'-phosphate decarboxylase" evidence="8">
    <location>
        <begin position="6"/>
        <end position="226"/>
    </location>
</feature>
<dbReference type="GO" id="GO:0004590">
    <property type="term" value="F:orotidine-5'-phosphate decarboxylase activity"/>
    <property type="evidence" value="ECO:0007669"/>
    <property type="project" value="UniProtKB-EC"/>
</dbReference>
<organism evidence="9">
    <name type="scientific">freshwater metagenome</name>
    <dbReference type="NCBI Taxonomy" id="449393"/>
    <lineage>
        <taxon>unclassified sequences</taxon>
        <taxon>metagenomes</taxon>
        <taxon>ecological metagenomes</taxon>
    </lineage>
</organism>
<reference evidence="9" key="1">
    <citation type="submission" date="2020-05" db="EMBL/GenBank/DDBJ databases">
        <authorList>
            <person name="Chiriac C."/>
            <person name="Salcher M."/>
            <person name="Ghai R."/>
            <person name="Kavagutti S V."/>
        </authorList>
    </citation>
    <scope>NUCLEOTIDE SEQUENCE</scope>
</reference>
<keyword evidence="5" id="KW-0665">Pyrimidine biosynthesis</keyword>
<dbReference type="GO" id="GO:0006207">
    <property type="term" value="P:'de novo' pyrimidine nucleobase biosynthetic process"/>
    <property type="evidence" value="ECO:0007669"/>
    <property type="project" value="InterPro"/>
</dbReference>
<dbReference type="InterPro" id="IPR011060">
    <property type="entry name" value="RibuloseP-bd_barrel"/>
</dbReference>
<dbReference type="InterPro" id="IPR001754">
    <property type="entry name" value="OMPdeCOase_dom"/>
</dbReference>
<dbReference type="PROSITE" id="PS00156">
    <property type="entry name" value="OMPDECASE"/>
    <property type="match status" value="1"/>
</dbReference>
<dbReference type="NCBIfam" id="TIGR01740">
    <property type="entry name" value="pyrF"/>
    <property type="match status" value="1"/>
</dbReference>
<dbReference type="Gene3D" id="3.20.20.70">
    <property type="entry name" value="Aldolase class I"/>
    <property type="match status" value="1"/>
</dbReference>
<comment type="pathway">
    <text evidence="1">Pyrimidine metabolism; UMP biosynthesis via de novo pathway; UMP from orotate: step 2/2.</text>
</comment>
<proteinExistence type="predicted"/>